<evidence type="ECO:0000313" key="3">
    <source>
        <dbReference type="Proteomes" id="UP001338582"/>
    </source>
</evidence>
<feature type="compositionally biased region" description="Basic residues" evidence="1">
    <location>
        <begin position="26"/>
        <end position="39"/>
    </location>
</feature>
<sequence>MMSEDTPQPPVIDSAKPPAAESTKPSKPKGSKKNKKASLKSKSSASKDSALEPPKDVTDDKKPQRRDVHFILDHSACTLGLGNIERWFNKDFAQSQTPHPEHIHLHLYVPQYTLRELDFQRRGPMVGISLAQEAIKLIDSLFEAEASVGGSGNEDVLGDELELVDAPQNTEFDLANCPIQFNIHIEEISQLYPSWENCLRYRMWHPKQGDLPHIHIANEEEQMERQAEISLRLKNLIRSCIYMTKMKHKDQPAPSGDHWRLVTEDQATKVWATSFGVDCLNVNEAELLLFHANDVTRFELVNPGAEFFSEQDVFDRQAPAVGLHKKVDTTEYRYESIEKKNDEKGKKKGKKSSAKKKDAKDGAENVKPAFVKVNGVSYEDFDQINYAPRTATVPLVESQFLESNDRPIETE</sequence>
<keyword evidence="3" id="KW-1185">Reference proteome</keyword>
<proteinExistence type="predicted"/>
<name>A0AAX4HFJ7_9ASCO</name>
<organism evidence="2 3">
    <name type="scientific">Australozyma saopauloensis</name>
    <dbReference type="NCBI Taxonomy" id="291208"/>
    <lineage>
        <taxon>Eukaryota</taxon>
        <taxon>Fungi</taxon>
        <taxon>Dikarya</taxon>
        <taxon>Ascomycota</taxon>
        <taxon>Saccharomycotina</taxon>
        <taxon>Pichiomycetes</taxon>
        <taxon>Metschnikowiaceae</taxon>
        <taxon>Australozyma</taxon>
    </lineage>
</organism>
<protein>
    <recommendedName>
        <fullName evidence="4">Nonsense-mediated decay protein 4</fullName>
    </recommendedName>
</protein>
<feature type="region of interest" description="Disordered" evidence="1">
    <location>
        <begin position="338"/>
        <end position="363"/>
    </location>
</feature>
<reference evidence="2 3" key="1">
    <citation type="submission" date="2023-10" db="EMBL/GenBank/DDBJ databases">
        <title>Draft Genome Sequence of Candida saopaulonensis from a very Premature Infant with Sepsis.</title>
        <authorList>
            <person name="Ning Y."/>
            <person name="Dai R."/>
            <person name="Xiao M."/>
            <person name="Xu Y."/>
            <person name="Yan Q."/>
            <person name="Zhang L."/>
        </authorList>
    </citation>
    <scope>NUCLEOTIDE SEQUENCE [LARGE SCALE GENOMIC DNA]</scope>
    <source>
        <strain evidence="2 3">19XY460</strain>
    </source>
</reference>
<dbReference type="EMBL" id="CP138898">
    <property type="protein sequence ID" value="WPK26992.1"/>
    <property type="molecule type" value="Genomic_DNA"/>
</dbReference>
<feature type="region of interest" description="Disordered" evidence="1">
    <location>
        <begin position="1"/>
        <end position="63"/>
    </location>
</feature>
<dbReference type="GeneID" id="88175424"/>
<dbReference type="RefSeq" id="XP_062879371.1">
    <property type="nucleotide sequence ID" value="XM_063023301.1"/>
</dbReference>
<dbReference type="Proteomes" id="UP001338582">
    <property type="component" value="Chromosome 5"/>
</dbReference>
<dbReference type="AlphaFoldDB" id="A0AAX4HFJ7"/>
<feature type="compositionally biased region" description="Basic and acidic residues" evidence="1">
    <location>
        <begin position="49"/>
        <end position="63"/>
    </location>
</feature>
<dbReference type="KEGG" id="asau:88175424"/>
<accession>A0AAX4HFJ7</accession>
<evidence type="ECO:0008006" key="4">
    <source>
        <dbReference type="Google" id="ProtNLM"/>
    </source>
</evidence>
<gene>
    <name evidence="2" type="ORF">PUMCH_004363</name>
</gene>
<evidence type="ECO:0000256" key="1">
    <source>
        <dbReference type="SAM" id="MobiDB-lite"/>
    </source>
</evidence>
<evidence type="ECO:0000313" key="2">
    <source>
        <dbReference type="EMBL" id="WPK26992.1"/>
    </source>
</evidence>